<keyword evidence="2" id="KW-1185">Reference proteome</keyword>
<accession>A0A822Z566</accession>
<dbReference type="AlphaFoldDB" id="A0A822Z566"/>
<dbReference type="Proteomes" id="UP000607653">
    <property type="component" value="Unassembled WGS sequence"/>
</dbReference>
<gene>
    <name evidence="1" type="ORF">HUJ06_014026</name>
</gene>
<comment type="caution">
    <text evidence="1">The sequence shown here is derived from an EMBL/GenBank/DDBJ whole genome shotgun (WGS) entry which is preliminary data.</text>
</comment>
<reference evidence="1 2" key="1">
    <citation type="journal article" date="2020" name="Mol. Biol. Evol.">
        <title>Distinct Expression and Methylation Patterns for Genes with Different Fates following a Single Whole-Genome Duplication in Flowering Plants.</title>
        <authorList>
            <person name="Shi T."/>
            <person name="Rahmani R.S."/>
            <person name="Gugger P.F."/>
            <person name="Wang M."/>
            <person name="Li H."/>
            <person name="Zhang Y."/>
            <person name="Li Z."/>
            <person name="Wang Q."/>
            <person name="Van de Peer Y."/>
            <person name="Marchal K."/>
            <person name="Chen J."/>
        </authorList>
    </citation>
    <scope>NUCLEOTIDE SEQUENCE [LARGE SCALE GENOMIC DNA]</scope>
    <source>
        <tissue evidence="1">Leaf</tissue>
    </source>
</reference>
<sequence length="51" mass="5964">MIVKFLFVINQKIWQPICHQEERLIMWIVDGGDVFVWPQCGCFLLVQSAAI</sequence>
<name>A0A822Z566_NELNU</name>
<dbReference type="EMBL" id="DUZY01000005">
    <property type="protein sequence ID" value="DAD39703.1"/>
    <property type="molecule type" value="Genomic_DNA"/>
</dbReference>
<organism evidence="1 2">
    <name type="scientific">Nelumbo nucifera</name>
    <name type="common">Sacred lotus</name>
    <dbReference type="NCBI Taxonomy" id="4432"/>
    <lineage>
        <taxon>Eukaryota</taxon>
        <taxon>Viridiplantae</taxon>
        <taxon>Streptophyta</taxon>
        <taxon>Embryophyta</taxon>
        <taxon>Tracheophyta</taxon>
        <taxon>Spermatophyta</taxon>
        <taxon>Magnoliopsida</taxon>
        <taxon>Proteales</taxon>
        <taxon>Nelumbonaceae</taxon>
        <taxon>Nelumbo</taxon>
    </lineage>
</organism>
<protein>
    <submittedName>
        <fullName evidence="1">Uncharacterized protein</fullName>
    </submittedName>
</protein>
<proteinExistence type="predicted"/>
<evidence type="ECO:0000313" key="2">
    <source>
        <dbReference type="Proteomes" id="UP000607653"/>
    </source>
</evidence>
<evidence type="ECO:0000313" key="1">
    <source>
        <dbReference type="EMBL" id="DAD39703.1"/>
    </source>
</evidence>